<feature type="compositionally biased region" description="Polar residues" evidence="4">
    <location>
        <begin position="20"/>
        <end position="33"/>
    </location>
</feature>
<reference evidence="6 7" key="1">
    <citation type="journal article" date="2015" name="Genome Announc.">
        <title>Draft Genome Sequence and Gene Annotation of the Entomopathogenic Fungus Verticillium hemipterigenum.</title>
        <authorList>
            <person name="Horn F."/>
            <person name="Habel A."/>
            <person name="Scharf D.H."/>
            <person name="Dworschak J."/>
            <person name="Brakhage A.A."/>
            <person name="Guthke R."/>
            <person name="Hertweck C."/>
            <person name="Linde J."/>
        </authorList>
    </citation>
    <scope>NUCLEOTIDE SEQUENCE [LARGE SCALE GENOMIC DNA]</scope>
</reference>
<evidence type="ECO:0000256" key="2">
    <source>
        <dbReference type="ARBA" id="ARBA00022723"/>
    </source>
</evidence>
<dbReference type="Pfam" id="PF04082">
    <property type="entry name" value="Fungal_trans"/>
    <property type="match status" value="1"/>
</dbReference>
<dbReference type="InterPro" id="IPR007219">
    <property type="entry name" value="XnlR_reg_dom"/>
</dbReference>
<protein>
    <recommendedName>
        <fullName evidence="5">Zn(2)-C6 fungal-type domain-containing protein</fullName>
    </recommendedName>
</protein>
<evidence type="ECO:0000256" key="4">
    <source>
        <dbReference type="SAM" id="MobiDB-lite"/>
    </source>
</evidence>
<dbReference type="PROSITE" id="PS00463">
    <property type="entry name" value="ZN2_CY6_FUNGAL_1"/>
    <property type="match status" value="1"/>
</dbReference>
<dbReference type="GO" id="GO:0008270">
    <property type="term" value="F:zinc ion binding"/>
    <property type="evidence" value="ECO:0007669"/>
    <property type="project" value="InterPro"/>
</dbReference>
<dbReference type="HOGENOM" id="CLU_004083_2_0_1"/>
<dbReference type="SMART" id="SM00066">
    <property type="entry name" value="GAL4"/>
    <property type="match status" value="1"/>
</dbReference>
<dbReference type="Proteomes" id="UP000039046">
    <property type="component" value="Unassembled WGS sequence"/>
</dbReference>
<dbReference type="OrthoDB" id="3989227at2759"/>
<gene>
    <name evidence="6" type="ORF">VHEMI05094</name>
</gene>
<feature type="compositionally biased region" description="Acidic residues" evidence="4">
    <location>
        <begin position="231"/>
        <end position="242"/>
    </location>
</feature>
<dbReference type="GO" id="GO:0006351">
    <property type="term" value="P:DNA-templated transcription"/>
    <property type="evidence" value="ECO:0007669"/>
    <property type="project" value="InterPro"/>
</dbReference>
<keyword evidence="7" id="KW-1185">Reference proteome</keyword>
<dbReference type="PANTHER" id="PTHR31001:SF50">
    <property type="entry name" value="ZN(II)2CYS6 TRANSCRIPTION FACTOR (EUROFUNG)"/>
    <property type="match status" value="1"/>
</dbReference>
<keyword evidence="2" id="KW-0479">Metal-binding</keyword>
<dbReference type="AlphaFoldDB" id="A0A0A1T354"/>
<dbReference type="InterPro" id="IPR036864">
    <property type="entry name" value="Zn2-C6_fun-type_DNA-bd_sf"/>
</dbReference>
<comment type="subcellular location">
    <subcellularLocation>
        <location evidence="1">Nucleus</location>
    </subcellularLocation>
</comment>
<evidence type="ECO:0000256" key="3">
    <source>
        <dbReference type="ARBA" id="ARBA00023242"/>
    </source>
</evidence>
<dbReference type="InterPro" id="IPR050613">
    <property type="entry name" value="Sec_Metabolite_Reg"/>
</dbReference>
<proteinExistence type="predicted"/>
<dbReference type="PROSITE" id="PS50048">
    <property type="entry name" value="ZN2_CY6_FUNGAL_2"/>
    <property type="match status" value="1"/>
</dbReference>
<sequence>MDPYQPQSPVDAELPPSKPGRQTGNATIYQTTGPDAHTDPIFSPVTGGPALNPRSCVTCRRRKVRCDKQMPCSNCRRALIPCIFPAPGRAPRQQKPKDPNAPPKSSSQREAELVKRLRKLEGIVEELSGQIDVDGFEKNEAPDLQRAATFPNAGHPGSAGDNVKLSGLGDVENPLGVNEVAPTTTSLQRNSRPGRMVLSDQRGAGRYVSSGFWSKMNDEINAIRAESYSLTDDDDEASDWEESTTGTPGTGLVSVTDHHGFILGYRSLDVDLAKCHPVPAHATYLWSVFQENVEPLLKIVHMPTMENILRDARRSADKLSPGNEALVFAIYFSAITALEADEIETNLGVDKEELLAQYRFATEQALAKANYLTTSDFAIVQALTLFLIVVRRHDDSRFCWTLTSLAVRIAQGMGIHRDGTEFGLSPFDTEMRRRVWWAIMALDLRSAEEHGTDLAINDKSFDAHMPSNINDADLSIEIQELPPNRDGWTDSSVARVRHEICFMARKIHITSSALASGSHKTDLPTLYAKEQMLVDIYEMVNEKFLLPAKNEDDSLVWVTARIVRIIMAKNALIIYHPLLFPGAEQQLSSDIRQRLFISAIEVLECSYLLISDPRSKQYRWLFKTYSSLHALAYTLIEICRRPWTPLVERGWLAAEEFEPNPLHYTTKVDQAAVFLPLKRLFTRARKHRQAELKRLQGDLEEARRLDFAERMNPAQVRFGPIPGTEDRMDQIRDDWRRLMRPSEGTPAPFPSSRGTPAATSEAMGSSDDGVFTRTPADSLSTSDRPAMPMGTAMEYVGELLTQPNIVVSDFWQFSEVEGMDPKAVTSAQNLQMTAQADQMNPAMLSLSGKDDAAMLWPDNFGTMDVKFDDIMADDTEMLGEGFNWQDWGHTIRGMEIQSMPILGGEPNPNQQQPWAQ</sequence>
<feature type="region of interest" description="Disordered" evidence="4">
    <location>
        <begin position="739"/>
        <end position="786"/>
    </location>
</feature>
<dbReference type="PANTHER" id="PTHR31001">
    <property type="entry name" value="UNCHARACTERIZED TRANSCRIPTIONAL REGULATORY PROTEIN"/>
    <property type="match status" value="1"/>
</dbReference>
<dbReference type="SUPFAM" id="SSF57701">
    <property type="entry name" value="Zn2/Cys6 DNA-binding domain"/>
    <property type="match status" value="1"/>
</dbReference>
<evidence type="ECO:0000313" key="7">
    <source>
        <dbReference type="Proteomes" id="UP000039046"/>
    </source>
</evidence>
<evidence type="ECO:0000313" key="6">
    <source>
        <dbReference type="EMBL" id="CEJ89239.1"/>
    </source>
</evidence>
<dbReference type="GO" id="GO:0000981">
    <property type="term" value="F:DNA-binding transcription factor activity, RNA polymerase II-specific"/>
    <property type="evidence" value="ECO:0007669"/>
    <property type="project" value="InterPro"/>
</dbReference>
<feature type="region of interest" description="Disordered" evidence="4">
    <location>
        <begin position="1"/>
        <end position="47"/>
    </location>
</feature>
<dbReference type="SMART" id="SM00906">
    <property type="entry name" value="Fungal_trans"/>
    <property type="match status" value="1"/>
</dbReference>
<dbReference type="EMBL" id="CDHN01000002">
    <property type="protein sequence ID" value="CEJ89239.1"/>
    <property type="molecule type" value="Genomic_DNA"/>
</dbReference>
<dbReference type="CDD" id="cd00067">
    <property type="entry name" value="GAL4"/>
    <property type="match status" value="1"/>
</dbReference>
<feature type="region of interest" description="Disordered" evidence="4">
    <location>
        <begin position="231"/>
        <end position="251"/>
    </location>
</feature>
<dbReference type="InterPro" id="IPR001138">
    <property type="entry name" value="Zn2Cys6_DnaBD"/>
</dbReference>
<dbReference type="STRING" id="1531966.A0A0A1T354"/>
<dbReference type="Pfam" id="PF00172">
    <property type="entry name" value="Zn_clus"/>
    <property type="match status" value="1"/>
</dbReference>
<dbReference type="GO" id="GO:0005634">
    <property type="term" value="C:nucleus"/>
    <property type="evidence" value="ECO:0007669"/>
    <property type="project" value="UniProtKB-SubCell"/>
</dbReference>
<evidence type="ECO:0000256" key="1">
    <source>
        <dbReference type="ARBA" id="ARBA00004123"/>
    </source>
</evidence>
<evidence type="ECO:0000259" key="5">
    <source>
        <dbReference type="PROSITE" id="PS50048"/>
    </source>
</evidence>
<feature type="region of interest" description="Disordered" evidence="4">
    <location>
        <begin position="86"/>
        <end position="112"/>
    </location>
</feature>
<dbReference type="CDD" id="cd12148">
    <property type="entry name" value="fungal_TF_MHR"/>
    <property type="match status" value="1"/>
</dbReference>
<keyword evidence="3" id="KW-0539">Nucleus</keyword>
<organism evidence="6 7">
    <name type="scientific">[Torrubiella] hemipterigena</name>
    <dbReference type="NCBI Taxonomy" id="1531966"/>
    <lineage>
        <taxon>Eukaryota</taxon>
        <taxon>Fungi</taxon>
        <taxon>Dikarya</taxon>
        <taxon>Ascomycota</taxon>
        <taxon>Pezizomycotina</taxon>
        <taxon>Sordariomycetes</taxon>
        <taxon>Hypocreomycetidae</taxon>
        <taxon>Hypocreales</taxon>
        <taxon>Clavicipitaceae</taxon>
        <taxon>Clavicipitaceae incertae sedis</taxon>
        <taxon>'Torrubiella' clade</taxon>
    </lineage>
</organism>
<name>A0A0A1T354_9HYPO</name>
<dbReference type="GO" id="GO:0003677">
    <property type="term" value="F:DNA binding"/>
    <property type="evidence" value="ECO:0007669"/>
    <property type="project" value="InterPro"/>
</dbReference>
<dbReference type="Gene3D" id="4.10.240.10">
    <property type="entry name" value="Zn(2)-C6 fungal-type DNA-binding domain"/>
    <property type="match status" value="1"/>
</dbReference>
<accession>A0A0A1T354</accession>
<feature type="domain" description="Zn(2)-C6 fungal-type" evidence="5">
    <location>
        <begin position="55"/>
        <end position="84"/>
    </location>
</feature>